<evidence type="ECO:0000256" key="7">
    <source>
        <dbReference type="ARBA" id="ARBA00023004"/>
    </source>
</evidence>
<evidence type="ECO:0000256" key="6">
    <source>
        <dbReference type="ARBA" id="ARBA00022989"/>
    </source>
</evidence>
<protein>
    <submittedName>
        <fullName evidence="13">Iron permease FTR1</fullName>
    </submittedName>
</protein>
<sequence length="637" mass="70573">MFFLSFKRYNIRLVSALILILSGLRCLADTSTPDFRQMAQLAEYVGVDYPEAVANGEIINEGEYQEMLEFSRILVTEAQQAKATTIISRAQKLEAAIHEKQTPEVIRQLGRELRSELLMLMPVSSQPSQLLPISETHSLFQTHCAACHGAMGKGDGVASAGLEPPPTDFTDRERAMNRSVLGLYDAITDGIKETAMVSYDQLSEEQRWSLAFYVGGLAFEANAEEGVNATDLSIKELINHNPIQLANGDSNTLKSVIYLRAQPSALFTEKPSPLQIARDQLLAARASYNKGNYEESNRLAVSAYLDGFELVENSLDTRNPDLRKDIEANMMALRKQFRESSNQEQLNTLLDITLAQLETAKRQLSADSLSNATLFSASLIILLREGLEALLVTLALVLVLIRSERRDALKFVHAGWITALIAGGVTWWAARSLVNISGASREVMEGVAALAAALVLFYVGVWMHSKSNTIQWKAYIQKHVTQRLKTGTLWGIATLAFVAVYREVFETVLFYEALLTQSLPAQNPTIIGGFLVGLLCLSIIGWIMVRYSIKLPIGRFFSVTTYLLVGLSFVLIGKGVIALQEAAFIDASPLPISFEVDWIGLKSTWQSLMAQITILVLFLVFMLVSNQRRKPETSSDF</sequence>
<dbReference type="PANTHER" id="PTHR31632">
    <property type="entry name" value="IRON TRANSPORTER FTH1"/>
    <property type="match status" value="1"/>
</dbReference>
<keyword evidence="11" id="KW-0732">Signal</keyword>
<dbReference type="Gene3D" id="1.10.760.10">
    <property type="entry name" value="Cytochrome c-like domain"/>
    <property type="match status" value="1"/>
</dbReference>
<feature type="domain" description="Cytochrome c" evidence="12">
    <location>
        <begin position="131"/>
        <end position="218"/>
    </location>
</feature>
<dbReference type="HOGENOM" id="CLU_027143_0_0_6"/>
<feature type="transmembrane region" description="Helical" evidence="10">
    <location>
        <begin position="561"/>
        <end position="585"/>
    </location>
</feature>
<dbReference type="eggNOG" id="COG0672">
    <property type="taxonomic scope" value="Bacteria"/>
</dbReference>
<dbReference type="GO" id="GO:0046872">
    <property type="term" value="F:metal ion binding"/>
    <property type="evidence" value="ECO:0007669"/>
    <property type="project" value="UniProtKB-KW"/>
</dbReference>
<name>Q21JB6_SACD2</name>
<keyword evidence="4 10" id="KW-0812">Transmembrane</keyword>
<dbReference type="Proteomes" id="UP000001947">
    <property type="component" value="Chromosome"/>
</dbReference>
<dbReference type="InterPro" id="IPR036909">
    <property type="entry name" value="Cyt_c-like_dom_sf"/>
</dbReference>
<dbReference type="STRING" id="203122.Sde_1953"/>
<dbReference type="InterPro" id="IPR004923">
    <property type="entry name" value="FTR1/Fip1/EfeU"/>
</dbReference>
<evidence type="ECO:0000256" key="10">
    <source>
        <dbReference type="SAM" id="Phobius"/>
    </source>
</evidence>
<keyword evidence="14" id="KW-1185">Reference proteome</keyword>
<dbReference type="PROSITE" id="PS51007">
    <property type="entry name" value="CYTC"/>
    <property type="match status" value="1"/>
</dbReference>
<evidence type="ECO:0000313" key="13">
    <source>
        <dbReference type="EMBL" id="ABD81213.1"/>
    </source>
</evidence>
<dbReference type="PANTHER" id="PTHR31632:SF2">
    <property type="entry name" value="PLASMA MEMBRANE IRON PERMEASE"/>
    <property type="match status" value="1"/>
</dbReference>
<dbReference type="GeneID" id="98613629"/>
<dbReference type="SUPFAM" id="SSF46626">
    <property type="entry name" value="Cytochrome c"/>
    <property type="match status" value="1"/>
</dbReference>
<gene>
    <name evidence="13" type="ordered locus">Sde_1953</name>
</gene>
<dbReference type="KEGG" id="sde:Sde_1953"/>
<evidence type="ECO:0000313" key="14">
    <source>
        <dbReference type="Proteomes" id="UP000001947"/>
    </source>
</evidence>
<feature type="signal peptide" evidence="11">
    <location>
        <begin position="1"/>
        <end position="28"/>
    </location>
</feature>
<dbReference type="Pfam" id="PF00034">
    <property type="entry name" value="Cytochrom_C"/>
    <property type="match status" value="1"/>
</dbReference>
<evidence type="ECO:0000256" key="1">
    <source>
        <dbReference type="ARBA" id="ARBA00004141"/>
    </source>
</evidence>
<evidence type="ECO:0000256" key="9">
    <source>
        <dbReference type="PROSITE-ProRule" id="PRU00433"/>
    </source>
</evidence>
<feature type="transmembrane region" description="Helical" evidence="10">
    <location>
        <begin position="605"/>
        <end position="624"/>
    </location>
</feature>
<keyword evidence="7 9" id="KW-0408">Iron</keyword>
<dbReference type="GO" id="GO:0020037">
    <property type="term" value="F:heme binding"/>
    <property type="evidence" value="ECO:0007669"/>
    <property type="project" value="InterPro"/>
</dbReference>
<feature type="chain" id="PRO_5004200116" evidence="11">
    <location>
        <begin position="29"/>
        <end position="637"/>
    </location>
</feature>
<dbReference type="RefSeq" id="WP_011468431.1">
    <property type="nucleotide sequence ID" value="NC_007912.1"/>
</dbReference>
<dbReference type="GO" id="GO:0033573">
    <property type="term" value="C:high-affinity iron permease complex"/>
    <property type="evidence" value="ECO:0007669"/>
    <property type="project" value="InterPro"/>
</dbReference>
<dbReference type="Pfam" id="PF03239">
    <property type="entry name" value="FTR1"/>
    <property type="match status" value="1"/>
</dbReference>
<feature type="transmembrane region" description="Helical" evidence="10">
    <location>
        <begin position="525"/>
        <end position="549"/>
    </location>
</feature>
<feature type="transmembrane region" description="Helical" evidence="10">
    <location>
        <begin position="486"/>
        <end position="505"/>
    </location>
</feature>
<keyword evidence="8 10" id="KW-0472">Membrane</keyword>
<evidence type="ECO:0000256" key="11">
    <source>
        <dbReference type="SAM" id="SignalP"/>
    </source>
</evidence>
<dbReference type="GO" id="GO:0015093">
    <property type="term" value="F:ferrous iron transmembrane transporter activity"/>
    <property type="evidence" value="ECO:0007669"/>
    <property type="project" value="TreeGrafter"/>
</dbReference>
<keyword evidence="6 10" id="KW-1133">Transmembrane helix</keyword>
<dbReference type="InterPro" id="IPR009056">
    <property type="entry name" value="Cyt_c-like_dom"/>
</dbReference>
<comment type="subcellular location">
    <subcellularLocation>
        <location evidence="1">Membrane</location>
        <topology evidence="1">Multi-pass membrane protein</topology>
    </subcellularLocation>
</comment>
<dbReference type="AlphaFoldDB" id="Q21JB6"/>
<evidence type="ECO:0000256" key="4">
    <source>
        <dbReference type="ARBA" id="ARBA00022692"/>
    </source>
</evidence>
<dbReference type="eggNOG" id="COG2010">
    <property type="taxonomic scope" value="Bacteria"/>
</dbReference>
<evidence type="ECO:0000256" key="2">
    <source>
        <dbReference type="ARBA" id="ARBA00008333"/>
    </source>
</evidence>
<feature type="transmembrane region" description="Helical" evidence="10">
    <location>
        <begin position="411"/>
        <end position="430"/>
    </location>
</feature>
<accession>Q21JB6</accession>
<dbReference type="GO" id="GO:0009055">
    <property type="term" value="F:electron transfer activity"/>
    <property type="evidence" value="ECO:0007669"/>
    <property type="project" value="InterPro"/>
</dbReference>
<evidence type="ECO:0000256" key="3">
    <source>
        <dbReference type="ARBA" id="ARBA00022617"/>
    </source>
</evidence>
<keyword evidence="3 9" id="KW-0349">Heme</keyword>
<evidence type="ECO:0000256" key="8">
    <source>
        <dbReference type="ARBA" id="ARBA00023136"/>
    </source>
</evidence>
<feature type="transmembrane region" description="Helical" evidence="10">
    <location>
        <begin position="374"/>
        <end position="399"/>
    </location>
</feature>
<proteinExistence type="inferred from homology"/>
<organism evidence="13 14">
    <name type="scientific">Saccharophagus degradans (strain 2-40 / ATCC 43961 / DSM 17024)</name>
    <dbReference type="NCBI Taxonomy" id="203122"/>
    <lineage>
        <taxon>Bacteria</taxon>
        <taxon>Pseudomonadati</taxon>
        <taxon>Pseudomonadota</taxon>
        <taxon>Gammaproteobacteria</taxon>
        <taxon>Cellvibrionales</taxon>
        <taxon>Cellvibrionaceae</taxon>
        <taxon>Saccharophagus</taxon>
    </lineage>
</organism>
<comment type="similarity">
    <text evidence="2">Belongs to the oxidase-dependent Fe transporter (OFeT) (TC 9.A.10.1) family.</text>
</comment>
<feature type="transmembrane region" description="Helical" evidence="10">
    <location>
        <begin position="446"/>
        <end position="465"/>
    </location>
</feature>
<dbReference type="EMBL" id="CP000282">
    <property type="protein sequence ID" value="ABD81213.1"/>
    <property type="molecule type" value="Genomic_DNA"/>
</dbReference>
<evidence type="ECO:0000259" key="12">
    <source>
        <dbReference type="PROSITE" id="PS51007"/>
    </source>
</evidence>
<evidence type="ECO:0000256" key="5">
    <source>
        <dbReference type="ARBA" id="ARBA00022723"/>
    </source>
</evidence>
<keyword evidence="5 9" id="KW-0479">Metal-binding</keyword>
<reference evidence="13 14" key="1">
    <citation type="journal article" date="2008" name="PLoS Genet.">
        <title>Complete genome sequence of the complex carbohydrate-degrading marine bacterium, Saccharophagus degradans strain 2-40 T.</title>
        <authorList>
            <person name="Weiner R.M."/>
            <person name="Taylor L.E.II."/>
            <person name="Henrissat B."/>
            <person name="Hauser L."/>
            <person name="Land M."/>
            <person name="Coutinho P.M."/>
            <person name="Rancurel C."/>
            <person name="Saunders E.H."/>
            <person name="Longmire A.G."/>
            <person name="Zhang H."/>
            <person name="Bayer E.A."/>
            <person name="Gilbert H.J."/>
            <person name="Larimer F."/>
            <person name="Zhulin I.B."/>
            <person name="Ekborg N.A."/>
            <person name="Lamed R."/>
            <person name="Richardson P.M."/>
            <person name="Borovok I."/>
            <person name="Hutcheson S."/>
        </authorList>
    </citation>
    <scope>NUCLEOTIDE SEQUENCE [LARGE SCALE GENOMIC DNA]</scope>
    <source>
        <strain evidence="14">2-40 / ATCC 43961 / DSM 17024</strain>
    </source>
</reference>